<feature type="compositionally biased region" description="Low complexity" evidence="1">
    <location>
        <begin position="103"/>
        <end position="124"/>
    </location>
</feature>
<dbReference type="PANTHER" id="PTHR24637">
    <property type="entry name" value="COLLAGEN"/>
    <property type="match status" value="1"/>
</dbReference>
<evidence type="ECO:0000313" key="3">
    <source>
        <dbReference type="EMBL" id="CAH0387490.1"/>
    </source>
</evidence>
<accession>A0A9P0F495</accession>
<protein>
    <recommendedName>
        <fullName evidence="2">Trimeric autotransporter adhesin YadA-like stalk domain-containing protein</fullName>
    </recommendedName>
</protein>
<dbReference type="Pfam" id="PF05662">
    <property type="entry name" value="YadA_stalk"/>
    <property type="match status" value="1"/>
</dbReference>
<dbReference type="Proteomes" id="UP001152759">
    <property type="component" value="Chromosome 3"/>
</dbReference>
<feature type="domain" description="Trimeric autotransporter adhesin YadA-like stalk" evidence="2">
    <location>
        <begin position="5"/>
        <end position="40"/>
    </location>
</feature>
<organism evidence="3 4">
    <name type="scientific">Bemisia tabaci</name>
    <name type="common">Sweetpotato whitefly</name>
    <name type="synonym">Aleurodes tabaci</name>
    <dbReference type="NCBI Taxonomy" id="7038"/>
    <lineage>
        <taxon>Eukaryota</taxon>
        <taxon>Metazoa</taxon>
        <taxon>Ecdysozoa</taxon>
        <taxon>Arthropoda</taxon>
        <taxon>Hexapoda</taxon>
        <taxon>Insecta</taxon>
        <taxon>Pterygota</taxon>
        <taxon>Neoptera</taxon>
        <taxon>Paraneoptera</taxon>
        <taxon>Hemiptera</taxon>
        <taxon>Sternorrhyncha</taxon>
        <taxon>Aleyrodoidea</taxon>
        <taxon>Aleyrodidae</taxon>
        <taxon>Aleyrodinae</taxon>
        <taxon>Bemisia</taxon>
    </lineage>
</organism>
<evidence type="ECO:0000313" key="4">
    <source>
        <dbReference type="Proteomes" id="UP001152759"/>
    </source>
</evidence>
<dbReference type="InterPro" id="IPR008160">
    <property type="entry name" value="Collagen"/>
</dbReference>
<dbReference type="GO" id="GO:0019867">
    <property type="term" value="C:outer membrane"/>
    <property type="evidence" value="ECO:0007669"/>
    <property type="project" value="InterPro"/>
</dbReference>
<name>A0A9P0F495_BEMTA</name>
<gene>
    <name evidence="3" type="ORF">BEMITA_LOCUS6495</name>
</gene>
<reference evidence="3" key="1">
    <citation type="submission" date="2021-12" db="EMBL/GenBank/DDBJ databases">
        <authorList>
            <person name="King R."/>
        </authorList>
    </citation>
    <scope>NUCLEOTIDE SEQUENCE</scope>
</reference>
<evidence type="ECO:0000259" key="2">
    <source>
        <dbReference type="Pfam" id="PF05662"/>
    </source>
</evidence>
<proteinExistence type="predicted"/>
<dbReference type="Pfam" id="PF01391">
    <property type="entry name" value="Collagen"/>
    <property type="match status" value="1"/>
</dbReference>
<dbReference type="EMBL" id="OU963864">
    <property type="protein sequence ID" value="CAH0387490.1"/>
    <property type="molecule type" value="Genomic_DNA"/>
</dbReference>
<dbReference type="PANTHER" id="PTHR24637:SF421">
    <property type="entry name" value="CUTICLE COLLAGEN DPY-2"/>
    <property type="match status" value="1"/>
</dbReference>
<keyword evidence="4" id="KW-1185">Reference proteome</keyword>
<sequence length="387" mass="42482">MRFKKLKNVALGTEPYDAATVKQLHEIITTNSNSGNMSSSDLPLAIRNYLEQHKDDFLLPLVHSSVENKMKDLPSQTTGRASLEGEESGRLRGPAGPPGPRGPAGLAGVQGVRGPAGPPGVAGAKGERGIDGMPGPPGIGFSVDTDGNYDLKKKELVNVGMSSNPSAAATVQQVTELHKLVDINSELLLIKLPDEFKKYTVEVVNPLIASKCLMVDESGNFDAKNKQLKNLSDNDDVKAAVTVGQINELKRLIETNRSAVFDWLPKKLQEYEDSNLVSLINKQIQESATLNKINKDILEIQTIGINWIREASVDAKVKGLLQMYTIDTLTPEIDKKIARFKSDKLDPLLKDKIKTEENKMNQLVVRKLEPVEKRLKSLEEKIASIPY</sequence>
<dbReference type="InterPro" id="IPR008635">
    <property type="entry name" value="Coiled_stalk_dom"/>
</dbReference>
<feature type="region of interest" description="Disordered" evidence="1">
    <location>
        <begin position="71"/>
        <end position="136"/>
    </location>
</feature>
<dbReference type="AlphaFoldDB" id="A0A9P0F495"/>
<evidence type="ECO:0000256" key="1">
    <source>
        <dbReference type="SAM" id="MobiDB-lite"/>
    </source>
</evidence>